<dbReference type="Proteomes" id="UP000295345">
    <property type="component" value="Unassembled WGS sequence"/>
</dbReference>
<dbReference type="SUPFAM" id="SSF52540">
    <property type="entry name" value="P-loop containing nucleoside triphosphate hydrolases"/>
    <property type="match status" value="1"/>
</dbReference>
<protein>
    <recommendedName>
        <fullName evidence="1">Orc1-like AAA ATPase domain-containing protein</fullName>
    </recommendedName>
</protein>
<dbReference type="Pfam" id="PF13191">
    <property type="entry name" value="AAA_16"/>
    <property type="match status" value="1"/>
</dbReference>
<name>A0A4R4TD28_9ACTN</name>
<reference evidence="2 3" key="1">
    <citation type="submission" date="2019-03" db="EMBL/GenBank/DDBJ databases">
        <title>Draft genome sequences of novel Actinobacteria.</title>
        <authorList>
            <person name="Sahin N."/>
            <person name="Ay H."/>
            <person name="Saygin H."/>
        </authorList>
    </citation>
    <scope>NUCLEOTIDE SEQUENCE [LARGE SCALE GENOMIC DNA]</scope>
    <source>
        <strain evidence="2 3">DSM 41900</strain>
    </source>
</reference>
<organism evidence="2 3">
    <name type="scientific">Streptomyces hainanensis</name>
    <dbReference type="NCBI Taxonomy" id="402648"/>
    <lineage>
        <taxon>Bacteria</taxon>
        <taxon>Bacillati</taxon>
        <taxon>Actinomycetota</taxon>
        <taxon>Actinomycetes</taxon>
        <taxon>Kitasatosporales</taxon>
        <taxon>Streptomycetaceae</taxon>
        <taxon>Streptomyces</taxon>
    </lineage>
</organism>
<dbReference type="Gene3D" id="3.40.50.300">
    <property type="entry name" value="P-loop containing nucleotide triphosphate hydrolases"/>
    <property type="match status" value="1"/>
</dbReference>
<evidence type="ECO:0000259" key="1">
    <source>
        <dbReference type="Pfam" id="PF13191"/>
    </source>
</evidence>
<dbReference type="AlphaFoldDB" id="A0A4R4TD28"/>
<dbReference type="InterPro" id="IPR041664">
    <property type="entry name" value="AAA_16"/>
</dbReference>
<keyword evidence="3" id="KW-1185">Reference proteome</keyword>
<accession>A0A4R4TD28</accession>
<dbReference type="GO" id="GO:0043531">
    <property type="term" value="F:ADP binding"/>
    <property type="evidence" value="ECO:0007669"/>
    <property type="project" value="InterPro"/>
</dbReference>
<dbReference type="OrthoDB" id="3311584at2"/>
<dbReference type="PANTHER" id="PTHR47691">
    <property type="entry name" value="REGULATOR-RELATED"/>
    <property type="match status" value="1"/>
</dbReference>
<sequence length="314" mass="32836">MLALRTLPRDVAAFTGRRTEVARLLAAVRAADPATGHPIHTVDGMPGVGKTALAVHVAHRLAGHFPDGQLFLRLHAHTPGRRPVPAVDALAQLLLGVGVEPRSLPEGVDARAALWRDRLAGRRALLLLDDVADHAQLEPLLPGAPGCLVLVTSRRRLTALDGATPLSLDPPPPDDAALLFTRLAHRPPGTATPSDAAAVAELVELSGRLPLALVLLAGRLAHQPHGNVRDFADRFAAARDRLGELVAGGRAVRAAFDMSYAGLPSERRRVFRALGLHPGPETDPHATAALAGLTPARAGAARADTAAGFLASLD</sequence>
<dbReference type="InterPro" id="IPR027417">
    <property type="entry name" value="P-loop_NTPase"/>
</dbReference>
<dbReference type="PANTHER" id="PTHR47691:SF3">
    <property type="entry name" value="HTH-TYPE TRANSCRIPTIONAL REGULATOR RV0890C-RELATED"/>
    <property type="match status" value="1"/>
</dbReference>
<evidence type="ECO:0000313" key="3">
    <source>
        <dbReference type="Proteomes" id="UP000295345"/>
    </source>
</evidence>
<evidence type="ECO:0000313" key="2">
    <source>
        <dbReference type="EMBL" id="TDC75217.1"/>
    </source>
</evidence>
<dbReference type="PRINTS" id="PR00364">
    <property type="entry name" value="DISEASERSIST"/>
</dbReference>
<dbReference type="EMBL" id="SMKI01000115">
    <property type="protein sequence ID" value="TDC75217.1"/>
    <property type="molecule type" value="Genomic_DNA"/>
</dbReference>
<feature type="domain" description="Orc1-like AAA ATPase" evidence="1">
    <location>
        <begin position="14"/>
        <end position="162"/>
    </location>
</feature>
<gene>
    <name evidence="2" type="ORF">E1283_13095</name>
</gene>
<proteinExistence type="predicted"/>
<comment type="caution">
    <text evidence="2">The sequence shown here is derived from an EMBL/GenBank/DDBJ whole genome shotgun (WGS) entry which is preliminary data.</text>
</comment>